<proteinExistence type="predicted"/>
<dbReference type="PANTHER" id="PTHR11412">
    <property type="entry name" value="MACROGLOBULIN / COMPLEMENT"/>
    <property type="match status" value="1"/>
</dbReference>
<dbReference type="SUPFAM" id="SSF48239">
    <property type="entry name" value="Terpenoid cyclases/Protein prenyltransferases"/>
    <property type="match status" value="1"/>
</dbReference>
<organism evidence="3">
    <name type="scientific">Dendroctonus ponderosae</name>
    <name type="common">Mountain pine beetle</name>
    <dbReference type="NCBI Taxonomy" id="77166"/>
    <lineage>
        <taxon>Eukaryota</taxon>
        <taxon>Metazoa</taxon>
        <taxon>Ecdysozoa</taxon>
        <taxon>Arthropoda</taxon>
        <taxon>Hexapoda</taxon>
        <taxon>Insecta</taxon>
        <taxon>Pterygota</taxon>
        <taxon>Neoptera</taxon>
        <taxon>Endopterygota</taxon>
        <taxon>Coleoptera</taxon>
        <taxon>Polyphaga</taxon>
        <taxon>Cucujiformia</taxon>
        <taxon>Curculionidae</taxon>
        <taxon>Scolytinae</taxon>
        <taxon>Dendroctonus</taxon>
    </lineage>
</organism>
<dbReference type="Pfam" id="PF17791">
    <property type="entry name" value="MG3"/>
    <property type="match status" value="1"/>
</dbReference>
<name>N6SZX3_DENPD</name>
<evidence type="ECO:0000259" key="1">
    <source>
        <dbReference type="Pfam" id="PF07678"/>
    </source>
</evidence>
<dbReference type="InterPro" id="IPR041555">
    <property type="entry name" value="MG3"/>
</dbReference>
<evidence type="ECO:0000259" key="2">
    <source>
        <dbReference type="Pfam" id="PF17791"/>
    </source>
</evidence>
<feature type="domain" description="Macroglobulin" evidence="2">
    <location>
        <begin position="3"/>
        <end position="65"/>
    </location>
</feature>
<sequence>MHPKALYFQADALTIRVCAKYSYNKPVAGLAFVKISSSMEGFEDVHKLSEMVGCAHFTINQTELGLEKLQDSQWQTYLLLTATVTEFGTNQMDVTSGRVELSLKVAAPDLNLNIPQITSRFFQGFQLRFSSSPLFIPGVPYEGQLQLTKLLINLQAELVEICCHLAIKKSWNLFNDKQCQNYTVSGDGTVAFRLWPLKEQVLHVHLHARSVNRSAISTDLKLVRMFSPSASHIQLKKEADAPTPCNHSYGYVVTFGALGLDKGDSLEFFYKVKTGVEILQMGKHVHVVGKPSLQDSADASLFLGQMHKYVKLGLNLERCGEQIMASMAPNLYVLRYLNATGSLTAGLKQKILRNLKLGYQRILNYAHTDGSFSAFGYFDPSGSMFLTTFVVRVLQEAKSLIYVDAAVLDRAVRWIFQHQLENGCFDTMHHVFQDMGGTNMENSTAGLTAYVILSLFDAKVDVPDAVQVNAKYCIRSQNDPDRYSMVISSYALFKVQWISEASRFLEKAIEVARKENEFMWWSTRESDDSSASDIEVSSYALLACLEQKSATHMAYAHSIVQWLISKMGPLGGFKSTQASTSMEQSKALRQALDAIEKERLNKTLRLKCSNFAHLKGLEEQSKKPLESS</sequence>
<dbReference type="Gene3D" id="2.60.40.1940">
    <property type="match status" value="1"/>
</dbReference>
<dbReference type="Gene3D" id="1.50.10.20">
    <property type="match status" value="1"/>
</dbReference>
<dbReference type="AlphaFoldDB" id="N6SZX3"/>
<dbReference type="InterPro" id="IPR011626">
    <property type="entry name" value="Alpha-macroglobulin_TED"/>
</dbReference>
<protein>
    <submittedName>
        <fullName evidence="3">Uncharacterized protein</fullName>
    </submittedName>
</protein>
<dbReference type="InterPro" id="IPR050473">
    <property type="entry name" value="A2M/Complement_sys"/>
</dbReference>
<dbReference type="Pfam" id="PF07678">
    <property type="entry name" value="TED_complement"/>
    <property type="match status" value="1"/>
</dbReference>
<reference evidence="3" key="1">
    <citation type="journal article" date="2013" name="Genome Biol.">
        <title>Draft genome of the mountain pine beetle, Dendroctonus ponderosae Hopkins, a major forest pest.</title>
        <authorList>
            <person name="Keeling C.I."/>
            <person name="Yuen M.M."/>
            <person name="Liao N.Y."/>
            <person name="Docking T.R."/>
            <person name="Chan S.K."/>
            <person name="Taylor G.A."/>
            <person name="Palmquist D.L."/>
            <person name="Jackman S.D."/>
            <person name="Nguyen A."/>
            <person name="Li M."/>
            <person name="Henderson H."/>
            <person name="Janes J.K."/>
            <person name="Zhao Y."/>
            <person name="Pandoh P."/>
            <person name="Moore R."/>
            <person name="Sperling F.A."/>
            <person name="Huber D.P."/>
            <person name="Birol I."/>
            <person name="Jones S.J."/>
            <person name="Bohlmann J."/>
        </authorList>
    </citation>
    <scope>NUCLEOTIDE SEQUENCE</scope>
</reference>
<dbReference type="PANTHER" id="PTHR11412:SF171">
    <property type="entry name" value="PREGNANCY ZONE PROTEIN-LIKE PROTEIN"/>
    <property type="match status" value="1"/>
</dbReference>
<feature type="non-terminal residue" evidence="3">
    <location>
        <position position="1"/>
    </location>
</feature>
<dbReference type="HOGENOM" id="CLU_435637_0_0_1"/>
<accession>N6SZX3</accession>
<dbReference type="OrthoDB" id="6753918at2759"/>
<gene>
    <name evidence="3" type="ORF">YQE_10024</name>
</gene>
<dbReference type="InterPro" id="IPR008930">
    <property type="entry name" value="Terpenoid_cyclase/PrenylTrfase"/>
</dbReference>
<dbReference type="GO" id="GO:0005615">
    <property type="term" value="C:extracellular space"/>
    <property type="evidence" value="ECO:0007669"/>
    <property type="project" value="InterPro"/>
</dbReference>
<dbReference type="EMBL" id="KB741168">
    <property type="protein sequence ID" value="ENN73344.1"/>
    <property type="molecule type" value="Genomic_DNA"/>
</dbReference>
<feature type="domain" description="Alpha-macroglobulin-like TED" evidence="1">
    <location>
        <begin position="318"/>
        <end position="577"/>
    </location>
</feature>
<evidence type="ECO:0000313" key="3">
    <source>
        <dbReference type="EMBL" id="ENN73344.1"/>
    </source>
</evidence>